<dbReference type="GO" id="GO:0004733">
    <property type="term" value="F:pyridoxamine phosphate oxidase activity"/>
    <property type="evidence" value="ECO:0007669"/>
    <property type="project" value="UniProtKB-EC"/>
</dbReference>
<dbReference type="Proteomes" id="UP000245695">
    <property type="component" value="Chromosome 1"/>
</dbReference>
<name>A0A2P2BR15_9FIRM</name>
<gene>
    <name evidence="1" type="ORF">FRIFI_1267</name>
</gene>
<keyword evidence="1" id="KW-0560">Oxidoreductase</keyword>
<proteinExistence type="predicted"/>
<dbReference type="EMBL" id="LN650648">
    <property type="protein sequence ID" value="CEI72803.1"/>
    <property type="molecule type" value="Genomic_DNA"/>
</dbReference>
<keyword evidence="2" id="KW-1185">Reference proteome</keyword>
<protein>
    <submittedName>
        <fullName evidence="1">Pyridoxamine 5'-phosphate oxidase</fullName>
        <ecNumber evidence="1">1.4.3.5</ecNumber>
    </submittedName>
</protein>
<organism evidence="1 2">
    <name type="scientific">Romboutsia hominis</name>
    <dbReference type="NCBI Taxonomy" id="1507512"/>
    <lineage>
        <taxon>Bacteria</taxon>
        <taxon>Bacillati</taxon>
        <taxon>Bacillota</taxon>
        <taxon>Clostridia</taxon>
        <taxon>Peptostreptococcales</taxon>
        <taxon>Peptostreptococcaceae</taxon>
        <taxon>Romboutsia</taxon>
    </lineage>
</organism>
<dbReference type="EC" id="1.4.3.5" evidence="1"/>
<dbReference type="SUPFAM" id="SSF50475">
    <property type="entry name" value="FMN-binding split barrel"/>
    <property type="match status" value="1"/>
</dbReference>
<reference evidence="1 2" key="1">
    <citation type="submission" date="2014-09" db="EMBL/GenBank/DDBJ databases">
        <authorList>
            <person name="Hornung B.V."/>
        </authorList>
    </citation>
    <scope>NUCLEOTIDE SEQUENCE [LARGE SCALE GENOMIC DNA]</scope>
    <source>
        <strain evidence="1 2">FRIFI</strain>
    </source>
</reference>
<dbReference type="KEGG" id="rhom:FRIFI_1267"/>
<accession>A0A2P2BR15</accession>
<evidence type="ECO:0000313" key="2">
    <source>
        <dbReference type="Proteomes" id="UP000245695"/>
    </source>
</evidence>
<dbReference type="AlphaFoldDB" id="A0A2P2BR15"/>
<dbReference type="Gene3D" id="2.30.110.10">
    <property type="entry name" value="Electron Transport, Fmn-binding Protein, Chain A"/>
    <property type="match status" value="1"/>
</dbReference>
<dbReference type="InterPro" id="IPR012349">
    <property type="entry name" value="Split_barrel_FMN-bd"/>
</dbReference>
<evidence type="ECO:0000313" key="1">
    <source>
        <dbReference type="EMBL" id="CEI72803.1"/>
    </source>
</evidence>
<sequence length="49" mass="5824">MTLAIISENGYPYSLHLRYIYHNNFIYLHSAKSGHKIENIKINEKYILV</sequence>